<proteinExistence type="inferred from homology"/>
<dbReference type="SMART" id="SM00099">
    <property type="entry name" value="btg1"/>
    <property type="match status" value="1"/>
</dbReference>
<dbReference type="FunFam" id="3.90.640.90:FF:000002">
    <property type="entry name" value="BTG anti-proliferation factor 4"/>
    <property type="match status" value="1"/>
</dbReference>
<organism evidence="4 5">
    <name type="scientific">Atractosteus spatula</name>
    <name type="common">Alligator gar</name>
    <name type="synonym">Lepisosteus spatula</name>
    <dbReference type="NCBI Taxonomy" id="7917"/>
    <lineage>
        <taxon>Eukaryota</taxon>
        <taxon>Metazoa</taxon>
        <taxon>Chordata</taxon>
        <taxon>Craniata</taxon>
        <taxon>Vertebrata</taxon>
        <taxon>Euteleostomi</taxon>
        <taxon>Actinopterygii</taxon>
        <taxon>Neopterygii</taxon>
        <taxon>Holostei</taxon>
        <taxon>Semionotiformes</taxon>
        <taxon>Lepisosteidae</taxon>
        <taxon>Atractosteus</taxon>
    </lineage>
</organism>
<comment type="caution">
    <text evidence="4">The sequence shown here is derived from an EMBL/GenBank/DDBJ whole genome shotgun (WGS) entry which is preliminary data.</text>
</comment>
<accession>A0A8J7TDT5</accession>
<dbReference type="PRINTS" id="PR00310">
    <property type="entry name" value="ANTIPRLFBTG1"/>
</dbReference>
<evidence type="ECO:0000259" key="3">
    <source>
        <dbReference type="SMART" id="SM00099"/>
    </source>
</evidence>
<dbReference type="GO" id="GO:0005634">
    <property type="term" value="C:nucleus"/>
    <property type="evidence" value="ECO:0007669"/>
    <property type="project" value="TreeGrafter"/>
</dbReference>
<dbReference type="InterPro" id="IPR036054">
    <property type="entry name" value="BTG-like_sf"/>
</dbReference>
<evidence type="ECO:0000256" key="1">
    <source>
        <dbReference type="ARBA" id="ARBA00007989"/>
    </source>
</evidence>
<dbReference type="AlphaFoldDB" id="A0A8J7TDT5"/>
<dbReference type="Proteomes" id="UP000736164">
    <property type="component" value="Unassembled WGS sequence"/>
</dbReference>
<dbReference type="InterPro" id="IPR033332">
    <property type="entry name" value="BTG"/>
</dbReference>
<dbReference type="InterPro" id="IPR002087">
    <property type="entry name" value="Anti_prolifrtn"/>
</dbReference>
<reference evidence="4" key="1">
    <citation type="journal article" date="2021" name="Cell">
        <title>Tracing the genetic footprints of vertebrate landing in non-teleost ray-finned fishes.</title>
        <authorList>
            <person name="Bi X."/>
            <person name="Wang K."/>
            <person name="Yang L."/>
            <person name="Pan H."/>
            <person name="Jiang H."/>
            <person name="Wei Q."/>
            <person name="Fang M."/>
            <person name="Yu H."/>
            <person name="Zhu C."/>
            <person name="Cai Y."/>
            <person name="He Y."/>
            <person name="Gan X."/>
            <person name="Zeng H."/>
            <person name="Yu D."/>
            <person name="Zhu Y."/>
            <person name="Jiang H."/>
            <person name="Qiu Q."/>
            <person name="Yang H."/>
            <person name="Zhang Y.E."/>
            <person name="Wang W."/>
            <person name="Zhu M."/>
            <person name="He S."/>
            <person name="Zhang G."/>
        </authorList>
    </citation>
    <scope>NUCLEOTIDE SEQUENCE</scope>
    <source>
        <strain evidence="4">Allg_001</strain>
    </source>
</reference>
<feature type="non-terminal residue" evidence="4">
    <location>
        <position position="281"/>
    </location>
</feature>
<dbReference type="SUPFAM" id="SSF160696">
    <property type="entry name" value="BTG domain-like"/>
    <property type="match status" value="1"/>
</dbReference>
<keyword evidence="5" id="KW-1185">Reference proteome</keyword>
<evidence type="ECO:0000313" key="5">
    <source>
        <dbReference type="Proteomes" id="UP000736164"/>
    </source>
</evidence>
<feature type="region of interest" description="Disordered" evidence="2">
    <location>
        <begin position="189"/>
        <end position="281"/>
    </location>
</feature>
<feature type="non-terminal residue" evidence="4">
    <location>
        <position position="1"/>
    </location>
</feature>
<dbReference type="EMBL" id="JAAWVO010046211">
    <property type="protein sequence ID" value="MBN3319593.1"/>
    <property type="molecule type" value="Genomic_DNA"/>
</dbReference>
<gene>
    <name evidence="4" type="primary">B915</name>
    <name evidence="4" type="ORF">GTO95_0006521</name>
</gene>
<sequence>MKEEIAATVFFITRLAKKRGKLEKRRSEKLALELTAILFETYKNHWYPECAARGQAFRCLRMNKAQLRDPLLERACQQSDVDYEELGLPREMTVWVDPGEVSCSPTWMMLQSSPHTPALSGEVSRVMKPVQRWELLGGYDWERPGGNLARTLGYGEKNEPISVAVLKGQGENQQLSQRINSAVERATSDYYSGTSSDEEGTSSTSVSQPKTIPTVSNPNSIYQAGDFGPPPAQPWAPYPKRKAYQGDGYYPPHKAHKSYRPSSGFSGPRVDRYHWVSKNRS</sequence>
<feature type="domain" description="Anti-proliferative protein" evidence="3">
    <location>
        <begin position="1"/>
        <end position="108"/>
    </location>
</feature>
<evidence type="ECO:0000313" key="4">
    <source>
        <dbReference type="EMBL" id="MBN3319593.1"/>
    </source>
</evidence>
<comment type="similarity">
    <text evidence="1">Belongs to the BTG family.</text>
</comment>
<name>A0A8J7TDT5_ATRSP</name>
<evidence type="ECO:0000256" key="2">
    <source>
        <dbReference type="SAM" id="MobiDB-lite"/>
    </source>
</evidence>
<dbReference type="Gene3D" id="3.90.640.90">
    <property type="entry name" value="Anti-proliferative protein, N-terminal domain"/>
    <property type="match status" value="1"/>
</dbReference>
<dbReference type="PANTHER" id="PTHR22978:SF5">
    <property type="entry name" value="PROTEIN BTG4"/>
    <property type="match status" value="1"/>
</dbReference>
<dbReference type="GO" id="GO:0005737">
    <property type="term" value="C:cytoplasm"/>
    <property type="evidence" value="ECO:0007669"/>
    <property type="project" value="TreeGrafter"/>
</dbReference>
<dbReference type="Pfam" id="PF07742">
    <property type="entry name" value="BTG"/>
    <property type="match status" value="1"/>
</dbReference>
<feature type="compositionally biased region" description="Polar residues" evidence="2">
    <location>
        <begin position="208"/>
        <end position="222"/>
    </location>
</feature>
<feature type="compositionally biased region" description="Pro residues" evidence="2">
    <location>
        <begin position="228"/>
        <end position="237"/>
    </location>
</feature>
<dbReference type="PANTHER" id="PTHR22978">
    <property type="entry name" value="B-CELL TRANSLOCATION GENE"/>
    <property type="match status" value="1"/>
</dbReference>
<protein>
    <submittedName>
        <fullName evidence="4">B915 protein</fullName>
    </submittedName>
</protein>